<dbReference type="Pfam" id="PF00990">
    <property type="entry name" value="GGDEF"/>
    <property type="match status" value="1"/>
</dbReference>
<feature type="transmembrane region" description="Helical" evidence="1">
    <location>
        <begin position="123"/>
        <end position="142"/>
    </location>
</feature>
<feature type="transmembrane region" description="Helical" evidence="1">
    <location>
        <begin position="57"/>
        <end position="79"/>
    </location>
</feature>
<dbReference type="EMBL" id="CP159362">
    <property type="protein sequence ID" value="XCN67396.1"/>
    <property type="molecule type" value="Genomic_DNA"/>
</dbReference>
<evidence type="ECO:0000259" key="2">
    <source>
        <dbReference type="PROSITE" id="PS50883"/>
    </source>
</evidence>
<dbReference type="NCBIfam" id="TIGR00254">
    <property type="entry name" value="GGDEF"/>
    <property type="match status" value="1"/>
</dbReference>
<dbReference type="Pfam" id="PF00563">
    <property type="entry name" value="EAL"/>
    <property type="match status" value="1"/>
</dbReference>
<feature type="transmembrane region" description="Helical" evidence="1">
    <location>
        <begin position="100"/>
        <end position="117"/>
    </location>
</feature>
<reference evidence="4" key="2">
    <citation type="submission" date="2024-07" db="EMBL/GenBank/DDBJ databases">
        <title>A complete genome sequence for Pseudomonas syringae CC1417.</title>
        <authorList>
            <person name="Baltrus D.A."/>
        </authorList>
    </citation>
    <scope>NUCLEOTIDE SEQUENCE</scope>
    <source>
        <strain evidence="4">CC1417</strain>
    </source>
</reference>
<proteinExistence type="predicted"/>
<dbReference type="InterPro" id="IPR035919">
    <property type="entry name" value="EAL_sf"/>
</dbReference>
<gene>
    <name evidence="4" type="ORF">N011_23425</name>
</gene>
<dbReference type="InterPro" id="IPR052155">
    <property type="entry name" value="Biofilm_reg_signaling"/>
</dbReference>
<dbReference type="AlphaFoldDB" id="A0AAU8LG54"/>
<feature type="transmembrane region" description="Helical" evidence="1">
    <location>
        <begin position="34"/>
        <end position="51"/>
    </location>
</feature>
<dbReference type="PROSITE" id="PS50887">
    <property type="entry name" value="GGDEF"/>
    <property type="match status" value="1"/>
</dbReference>
<dbReference type="RefSeq" id="WP_024696235.1">
    <property type="nucleotide sequence ID" value="NZ_CP159362.1"/>
</dbReference>
<dbReference type="CDD" id="cd01949">
    <property type="entry name" value="GGDEF"/>
    <property type="match status" value="1"/>
</dbReference>
<evidence type="ECO:0000313" key="4">
    <source>
        <dbReference type="EMBL" id="XCN67396.1"/>
    </source>
</evidence>
<dbReference type="SMART" id="SM00267">
    <property type="entry name" value="GGDEF"/>
    <property type="match status" value="1"/>
</dbReference>
<dbReference type="InterPro" id="IPR001633">
    <property type="entry name" value="EAL_dom"/>
</dbReference>
<dbReference type="SUPFAM" id="SSF55073">
    <property type="entry name" value="Nucleotide cyclase"/>
    <property type="match status" value="1"/>
</dbReference>
<accession>A0AAU8LG54</accession>
<dbReference type="PANTHER" id="PTHR44757">
    <property type="entry name" value="DIGUANYLATE CYCLASE DGCP"/>
    <property type="match status" value="1"/>
</dbReference>
<dbReference type="CDD" id="cd01948">
    <property type="entry name" value="EAL"/>
    <property type="match status" value="1"/>
</dbReference>
<dbReference type="InterPro" id="IPR043128">
    <property type="entry name" value="Rev_trsase/Diguanyl_cyclase"/>
</dbReference>
<reference evidence="4" key="1">
    <citation type="journal article" date="2014" name="Genome Announc.">
        <title>Draft Genome Sequences of a Phylogenetically Diverse Suite of Pseudomonas syringae Strains from Multiple Source Populations.</title>
        <authorList>
            <person name="Baltrus D.A."/>
            <person name="Yourstone S."/>
            <person name="Lind A."/>
            <person name="Guilbaud C."/>
            <person name="Sands D.C."/>
            <person name="Jones C.D."/>
            <person name="Morris C.E."/>
            <person name="Dangl J.L."/>
        </authorList>
    </citation>
    <scope>NUCLEOTIDE SEQUENCE</scope>
    <source>
        <strain evidence="4">CC1417</strain>
    </source>
</reference>
<sequence length="647" mass="71418">MLKKLLGTLRTLMSVPAHNPRLLQAQYVALSRQLPLMYFVLLVNTWALAFTHRTAPLWLTLLVPALLTLVCGIRARMWLRTVNRIPSESIILATLRSTNGLAGIIAAAFAGWSLALYPYGDAYAQAHVAFFMGITVIVCIFCMMHLQPAALTTAVVVNAAFVVFFASTHNMIFIATAVNIVLVSIGMLVILRYQYRDFTSLVNVQLKTERLSDENLLLANQDSLTGLPNRRQFFQTLDRAMSEALEQGTGLAVGVLDLDGFKPVNDLYGHRTGDQLLIMVAERLRAVVSDTVHVSRLGGDEFALVIKGNISNDALLALGKRLCDQMHDNFQLLDMPIQIGATFGIATYPATADNATQLFEYADYALYQGKNHNPGTTCLFSTAHREQLHADGVTEQALRRANLETEFYVLFQPIMESCSRETVAFEALARWNSPELGPVSPARFIPIAERIGMINKLTAPLLTLALQKALSWPDPIRLAFNLSAHDFATCESVNLIVGIIENSGFDPSRLDLEITETAVMQDIVQVQQAVAQFRQLGCGISLDDFGTGFSSLSQLHALALTKLKIDRSFVTGVHDNPASYKIVKSLVALSLDMSLGCVIEGVETQEELTTLQTLGCTMVQGYFYSRPISFEDTLKWLEIPDEERSFG</sequence>
<keyword evidence="1" id="KW-1133">Transmembrane helix</keyword>
<feature type="transmembrane region" description="Helical" evidence="1">
    <location>
        <begin position="172"/>
        <end position="191"/>
    </location>
</feature>
<dbReference type="PANTHER" id="PTHR44757:SF2">
    <property type="entry name" value="BIOFILM ARCHITECTURE MAINTENANCE PROTEIN MBAA"/>
    <property type="match status" value="1"/>
</dbReference>
<keyword evidence="1" id="KW-0472">Membrane</keyword>
<evidence type="ECO:0000259" key="3">
    <source>
        <dbReference type="PROSITE" id="PS50887"/>
    </source>
</evidence>
<dbReference type="SMART" id="SM00052">
    <property type="entry name" value="EAL"/>
    <property type="match status" value="1"/>
</dbReference>
<feature type="domain" description="EAL" evidence="2">
    <location>
        <begin position="391"/>
        <end position="641"/>
    </location>
</feature>
<keyword evidence="1" id="KW-0812">Transmembrane</keyword>
<dbReference type="Gene3D" id="3.20.20.450">
    <property type="entry name" value="EAL domain"/>
    <property type="match status" value="1"/>
</dbReference>
<evidence type="ECO:0000256" key="1">
    <source>
        <dbReference type="SAM" id="Phobius"/>
    </source>
</evidence>
<dbReference type="Gene3D" id="3.30.70.270">
    <property type="match status" value="1"/>
</dbReference>
<dbReference type="PROSITE" id="PS50883">
    <property type="entry name" value="EAL"/>
    <property type="match status" value="1"/>
</dbReference>
<name>A0AAU8LG54_PSESX</name>
<dbReference type="InterPro" id="IPR029787">
    <property type="entry name" value="Nucleotide_cyclase"/>
</dbReference>
<dbReference type="InterPro" id="IPR000160">
    <property type="entry name" value="GGDEF_dom"/>
</dbReference>
<organism evidence="4">
    <name type="scientific">Pseudomonas syringae CC1417</name>
    <dbReference type="NCBI Taxonomy" id="1357272"/>
    <lineage>
        <taxon>Bacteria</taxon>
        <taxon>Pseudomonadati</taxon>
        <taxon>Pseudomonadota</taxon>
        <taxon>Gammaproteobacteria</taxon>
        <taxon>Pseudomonadales</taxon>
        <taxon>Pseudomonadaceae</taxon>
        <taxon>Pseudomonas</taxon>
        <taxon>Pseudomonas syringae</taxon>
    </lineage>
</organism>
<feature type="domain" description="GGDEF" evidence="3">
    <location>
        <begin position="249"/>
        <end position="382"/>
    </location>
</feature>
<dbReference type="SUPFAM" id="SSF141868">
    <property type="entry name" value="EAL domain-like"/>
    <property type="match status" value="1"/>
</dbReference>
<protein>
    <submittedName>
        <fullName evidence="4">EAL domain-containing protein</fullName>
    </submittedName>
</protein>